<keyword evidence="2" id="KW-1185">Reference proteome</keyword>
<accession>A0A4S3JD96</accession>
<dbReference type="EMBL" id="SOSA01000279">
    <property type="protein sequence ID" value="THC93206.1"/>
    <property type="molecule type" value="Genomic_DNA"/>
</dbReference>
<dbReference type="VEuPathDB" id="FungiDB:EYZ11_007311"/>
<protein>
    <submittedName>
        <fullName evidence="1">Uncharacterized protein</fullName>
    </submittedName>
</protein>
<name>A0A4S3JD96_9EURO</name>
<dbReference type="Proteomes" id="UP000308092">
    <property type="component" value="Unassembled WGS sequence"/>
</dbReference>
<sequence>MVSTLLSSTIYYDVIMCTS</sequence>
<gene>
    <name evidence="1" type="ORF">EYZ11_007311</name>
</gene>
<evidence type="ECO:0000313" key="2">
    <source>
        <dbReference type="Proteomes" id="UP000308092"/>
    </source>
</evidence>
<dbReference type="AlphaFoldDB" id="A0A4S3JD96"/>
<reference evidence="1 2" key="1">
    <citation type="submission" date="2019-03" db="EMBL/GenBank/DDBJ databases">
        <title>The genome sequence of a newly discovered highly antifungal drug resistant Aspergillus species, Aspergillus tanneri NIH 1004.</title>
        <authorList>
            <person name="Mounaud S."/>
            <person name="Singh I."/>
            <person name="Joardar V."/>
            <person name="Pakala S."/>
            <person name="Pakala S."/>
            <person name="Venepally P."/>
            <person name="Hoover J."/>
            <person name="Nierman W."/>
            <person name="Chung J."/>
            <person name="Losada L."/>
        </authorList>
    </citation>
    <scope>NUCLEOTIDE SEQUENCE [LARGE SCALE GENOMIC DNA]</scope>
    <source>
        <strain evidence="1 2">NIH1004</strain>
    </source>
</reference>
<evidence type="ECO:0000313" key="1">
    <source>
        <dbReference type="EMBL" id="THC93206.1"/>
    </source>
</evidence>
<proteinExistence type="predicted"/>
<organism evidence="1 2">
    <name type="scientific">Aspergillus tanneri</name>
    <dbReference type="NCBI Taxonomy" id="1220188"/>
    <lineage>
        <taxon>Eukaryota</taxon>
        <taxon>Fungi</taxon>
        <taxon>Dikarya</taxon>
        <taxon>Ascomycota</taxon>
        <taxon>Pezizomycotina</taxon>
        <taxon>Eurotiomycetes</taxon>
        <taxon>Eurotiomycetidae</taxon>
        <taxon>Eurotiales</taxon>
        <taxon>Aspergillaceae</taxon>
        <taxon>Aspergillus</taxon>
        <taxon>Aspergillus subgen. Circumdati</taxon>
    </lineage>
</organism>
<comment type="caution">
    <text evidence="1">The sequence shown here is derived from an EMBL/GenBank/DDBJ whole genome shotgun (WGS) entry which is preliminary data.</text>
</comment>